<dbReference type="SUPFAM" id="SSF81324">
    <property type="entry name" value="Voltage-gated potassium channels"/>
    <property type="match status" value="1"/>
</dbReference>
<feature type="region of interest" description="Disordered" evidence="11">
    <location>
        <begin position="216"/>
        <end position="242"/>
    </location>
</feature>
<dbReference type="PANTHER" id="PTHR11537">
    <property type="entry name" value="VOLTAGE-GATED POTASSIUM CHANNEL"/>
    <property type="match status" value="1"/>
</dbReference>
<feature type="compositionally biased region" description="Basic and acidic residues" evidence="11">
    <location>
        <begin position="173"/>
        <end position="192"/>
    </location>
</feature>
<dbReference type="Gene3D" id="1.10.287.70">
    <property type="match status" value="1"/>
</dbReference>
<evidence type="ECO:0000256" key="9">
    <source>
        <dbReference type="ARBA" id="ARBA00023136"/>
    </source>
</evidence>
<keyword evidence="2" id="KW-0813">Transport</keyword>
<keyword evidence="7 12" id="KW-1133">Transmembrane helix</keyword>
<protein>
    <recommendedName>
        <fullName evidence="13">Ion transport domain-containing protein</fullName>
    </recommendedName>
</protein>
<evidence type="ECO:0000256" key="10">
    <source>
        <dbReference type="ARBA" id="ARBA00023303"/>
    </source>
</evidence>
<dbReference type="Gene3D" id="1.10.287.930">
    <property type="entry name" value="Mammalian shaker kv1.2 potassium channel- beta subunit complex"/>
    <property type="match status" value="1"/>
</dbReference>
<evidence type="ECO:0000256" key="6">
    <source>
        <dbReference type="ARBA" id="ARBA00022958"/>
    </source>
</evidence>
<dbReference type="GO" id="GO:0008076">
    <property type="term" value="C:voltage-gated potassium channel complex"/>
    <property type="evidence" value="ECO:0007669"/>
    <property type="project" value="InterPro"/>
</dbReference>
<feature type="transmembrane region" description="Helical" evidence="12">
    <location>
        <begin position="135"/>
        <end position="160"/>
    </location>
</feature>
<evidence type="ECO:0000313" key="14">
    <source>
        <dbReference type="EMBL" id="CAD8743143.1"/>
    </source>
</evidence>
<accession>A0A7S0TWC5</accession>
<evidence type="ECO:0000259" key="13">
    <source>
        <dbReference type="Pfam" id="PF00520"/>
    </source>
</evidence>
<gene>
    <name evidence="14" type="ORF">HAND1043_LOCUS9637</name>
</gene>
<dbReference type="PRINTS" id="PR01491">
    <property type="entry name" value="KVCHANNEL"/>
</dbReference>
<dbReference type="PRINTS" id="PR00169">
    <property type="entry name" value="KCHANNEL"/>
</dbReference>
<keyword evidence="10" id="KW-0407">Ion channel</keyword>
<dbReference type="GO" id="GO:0005251">
    <property type="term" value="F:delayed rectifier potassium channel activity"/>
    <property type="evidence" value="ECO:0007669"/>
    <property type="project" value="TreeGrafter"/>
</dbReference>
<evidence type="ECO:0000256" key="2">
    <source>
        <dbReference type="ARBA" id="ARBA00022448"/>
    </source>
</evidence>
<evidence type="ECO:0000256" key="11">
    <source>
        <dbReference type="SAM" id="MobiDB-lite"/>
    </source>
</evidence>
<reference evidence="14" key="1">
    <citation type="submission" date="2021-01" db="EMBL/GenBank/DDBJ databases">
        <authorList>
            <person name="Corre E."/>
            <person name="Pelletier E."/>
            <person name="Niang G."/>
            <person name="Scheremetjew M."/>
            <person name="Finn R."/>
            <person name="Kale V."/>
            <person name="Holt S."/>
            <person name="Cochrane G."/>
            <person name="Meng A."/>
            <person name="Brown T."/>
            <person name="Cohen L."/>
        </authorList>
    </citation>
    <scope>NUCLEOTIDE SEQUENCE</scope>
    <source>
        <strain evidence="14">CCMP441</strain>
    </source>
</reference>
<dbReference type="InterPro" id="IPR028325">
    <property type="entry name" value="VG_K_chnl"/>
</dbReference>
<dbReference type="EMBL" id="HBFK01015671">
    <property type="protein sequence ID" value="CAD8743143.1"/>
    <property type="molecule type" value="Transcribed_RNA"/>
</dbReference>
<keyword evidence="6" id="KW-0630">Potassium</keyword>
<dbReference type="Pfam" id="PF00520">
    <property type="entry name" value="Ion_trans"/>
    <property type="match status" value="1"/>
</dbReference>
<evidence type="ECO:0000256" key="8">
    <source>
        <dbReference type="ARBA" id="ARBA00023065"/>
    </source>
</evidence>
<evidence type="ECO:0000256" key="12">
    <source>
        <dbReference type="SAM" id="Phobius"/>
    </source>
</evidence>
<evidence type="ECO:0000256" key="7">
    <source>
        <dbReference type="ARBA" id="ARBA00022989"/>
    </source>
</evidence>
<evidence type="ECO:0000256" key="4">
    <source>
        <dbReference type="ARBA" id="ARBA00022692"/>
    </source>
</evidence>
<feature type="domain" description="Ion transport" evidence="13">
    <location>
        <begin position="9"/>
        <end position="159"/>
    </location>
</feature>
<feature type="transmembrane region" description="Helical" evidence="12">
    <location>
        <begin position="72"/>
        <end position="93"/>
    </location>
</feature>
<name>A0A7S0TWC5_HEMAN</name>
<keyword evidence="3" id="KW-0633">Potassium transport</keyword>
<sequence length="292" mass="31754">MLTTEKLVFVCRTLNIIDLISIIPTWVSLGVKEFSWGSLLRVLRVLRVFKLARHSGGLQVLAETAIAARNELFQVFFCFSILVILFAAVVYYTEEQDPIEPHFQSIPHSMWWAVITLCTIGYGDMVPNTGLGQAVGAMACVSGVVMVALPISVISSTFTAKFQEHTERKKLLEAQAARVKDTKARDQRESQKSMDSQNEGTGTFVRKLQSAWVRRSSKTSSKLVGGRTGARAPTTGNAGNASQSLDMVWSGEAENHENVGGSINVFQRALSVGAAARTDAENARRSSLGDGG</sequence>
<dbReference type="FunFam" id="1.10.287.70:FF:000028">
    <property type="entry name" value="potassium voltage-gated channel subfamily D member 3"/>
    <property type="match status" value="1"/>
</dbReference>
<evidence type="ECO:0000256" key="3">
    <source>
        <dbReference type="ARBA" id="ARBA00022538"/>
    </source>
</evidence>
<keyword evidence="4 12" id="KW-0812">Transmembrane</keyword>
<evidence type="ECO:0000256" key="5">
    <source>
        <dbReference type="ARBA" id="ARBA00022826"/>
    </source>
</evidence>
<keyword evidence="5" id="KW-0631">Potassium channel</keyword>
<dbReference type="PANTHER" id="PTHR11537:SF113">
    <property type="entry name" value="POTASSIUM VOLTAGE-GATED CHANNEL PROTEIN SHAKER"/>
    <property type="match status" value="1"/>
</dbReference>
<dbReference type="InterPro" id="IPR005821">
    <property type="entry name" value="Ion_trans_dom"/>
</dbReference>
<keyword evidence="8" id="KW-0406">Ion transport</keyword>
<feature type="region of interest" description="Disordered" evidence="11">
    <location>
        <begin position="173"/>
        <end position="201"/>
    </location>
</feature>
<dbReference type="InterPro" id="IPR003968">
    <property type="entry name" value="K_chnl_volt-dep_Kv"/>
</dbReference>
<feature type="transmembrane region" description="Helical" evidence="12">
    <location>
        <begin position="105"/>
        <end position="123"/>
    </location>
</feature>
<keyword evidence="9 12" id="KW-0472">Membrane</keyword>
<proteinExistence type="predicted"/>
<comment type="subcellular location">
    <subcellularLocation>
        <location evidence="1">Membrane</location>
        <topology evidence="1">Multi-pass membrane protein</topology>
    </subcellularLocation>
</comment>
<organism evidence="14">
    <name type="scientific">Hemiselmis andersenii</name>
    <name type="common">Cryptophyte alga</name>
    <dbReference type="NCBI Taxonomy" id="464988"/>
    <lineage>
        <taxon>Eukaryota</taxon>
        <taxon>Cryptophyceae</taxon>
        <taxon>Cryptomonadales</taxon>
        <taxon>Hemiselmidaceae</taxon>
        <taxon>Hemiselmis</taxon>
    </lineage>
</organism>
<feature type="compositionally biased region" description="Low complexity" evidence="11">
    <location>
        <begin position="229"/>
        <end position="241"/>
    </location>
</feature>
<evidence type="ECO:0000256" key="1">
    <source>
        <dbReference type="ARBA" id="ARBA00004141"/>
    </source>
</evidence>
<dbReference type="GO" id="GO:0001508">
    <property type="term" value="P:action potential"/>
    <property type="evidence" value="ECO:0007669"/>
    <property type="project" value="TreeGrafter"/>
</dbReference>
<dbReference type="AlphaFoldDB" id="A0A7S0TWC5"/>